<dbReference type="Gene3D" id="3.30.420.10">
    <property type="entry name" value="Ribonuclease H-like superfamily/Ribonuclease H"/>
    <property type="match status" value="2"/>
</dbReference>
<sequence>MKSLAMVCAWGLFFFFFFAFPAGLDIEFTGLRSNLSGPQQISLFDLPSEWYLKTRQSVQQFTICQIGLSVFSSIEGESNKYVAHSCNFFLFPTTFGVLDSEFSFQASSVQFLNQYGFDYNKFLKNGIPYMNEEQEKKIKHNILTGNWKVRSSLDKDQIKVVIDEVTRWLDLAEEGDWMTLPGIAGFQAFEVQLVLRKALPDIWTVLRDQGVIVKKVSTQHRWYLETTSCDRESCWKEKILLSARGFSVFFQMLVKARKPLVGHNMMMDLLHLHEKFFRPLPETYDEFKLNIHNLFPVLIDTKNVTKDIWKVIKLLWERNTSLVPGTFSFLTLFRNCFVNPFLIFYSQYWFFNLTTCESYWLICDLFFFPSFKFSCFDLLLSSSWAYLDGSTEQLILELGRYLVCVSMCLKVVRVGGQGPRLKNFTEHSGQGISTQITKSPEKVNIDTWATPLAPLVWRGWERHFSSCQVTSVVRLGLCTAHGEEKHPAS</sequence>
<dbReference type="PANTHER" id="PTHR15092">
    <property type="entry name" value="POLY A -SPECIFIC RIBONUCLEASE/TARGET OF EGR1, MEMBER 1"/>
    <property type="match status" value="1"/>
</dbReference>
<evidence type="ECO:0000313" key="2">
    <source>
        <dbReference type="Ensembl" id="ENSBGRP00000042317.1"/>
    </source>
</evidence>
<evidence type="ECO:0000256" key="1">
    <source>
        <dbReference type="ARBA" id="ARBA00008372"/>
    </source>
</evidence>
<accession>A0A8B9Z4U8</accession>
<evidence type="ECO:0000313" key="3">
    <source>
        <dbReference type="Proteomes" id="UP000694520"/>
    </source>
</evidence>
<dbReference type="GO" id="GO:0003723">
    <property type="term" value="F:RNA binding"/>
    <property type="evidence" value="ECO:0007669"/>
    <property type="project" value="TreeGrafter"/>
</dbReference>
<dbReference type="SUPFAM" id="SSF53098">
    <property type="entry name" value="Ribonuclease H-like"/>
    <property type="match status" value="1"/>
</dbReference>
<proteinExistence type="inferred from homology"/>
<dbReference type="GO" id="GO:0005783">
    <property type="term" value="C:endoplasmic reticulum"/>
    <property type="evidence" value="ECO:0007669"/>
    <property type="project" value="TreeGrafter"/>
</dbReference>
<keyword evidence="3" id="KW-1185">Reference proteome</keyword>
<dbReference type="InterPro" id="IPR051181">
    <property type="entry name" value="CAF1_poly(A)_ribonucleases"/>
</dbReference>
<dbReference type="GeneTree" id="ENSGT00940000153167"/>
<dbReference type="FunFam" id="3.30.420.10:FF:000490">
    <property type="match status" value="1"/>
</dbReference>
<reference evidence="2" key="3">
    <citation type="submission" date="2025-09" db="UniProtKB">
        <authorList>
            <consortium name="Ensembl"/>
        </authorList>
    </citation>
    <scope>IDENTIFICATION</scope>
</reference>
<dbReference type="GO" id="GO:0000289">
    <property type="term" value="P:nuclear-transcribed mRNA poly(A) tail shortening"/>
    <property type="evidence" value="ECO:0007669"/>
    <property type="project" value="TreeGrafter"/>
</dbReference>
<dbReference type="GO" id="GO:1990432">
    <property type="term" value="P:siRNA 3'-end processing"/>
    <property type="evidence" value="ECO:0007669"/>
    <property type="project" value="TreeGrafter"/>
</dbReference>
<dbReference type="Pfam" id="PF04857">
    <property type="entry name" value="CAF1"/>
    <property type="match status" value="1"/>
</dbReference>
<dbReference type="InterPro" id="IPR012337">
    <property type="entry name" value="RNaseH-like_sf"/>
</dbReference>
<gene>
    <name evidence="2" type="primary">PNLDC1</name>
</gene>
<reference evidence="2" key="2">
    <citation type="submission" date="2025-08" db="UniProtKB">
        <authorList>
            <consortium name="Ensembl"/>
        </authorList>
    </citation>
    <scope>IDENTIFICATION</scope>
</reference>
<comment type="similarity">
    <text evidence="1">Belongs to the CAF1 family.</text>
</comment>
<dbReference type="AlphaFoldDB" id="A0A8B9Z4U8"/>
<name>A0A8B9Z4U8_BOSMU</name>
<organism evidence="2 3">
    <name type="scientific">Bos mutus grunniens</name>
    <name type="common">Wild yak</name>
    <name type="synonym">Bos grunniens</name>
    <dbReference type="NCBI Taxonomy" id="30521"/>
    <lineage>
        <taxon>Eukaryota</taxon>
        <taxon>Metazoa</taxon>
        <taxon>Chordata</taxon>
        <taxon>Craniata</taxon>
        <taxon>Vertebrata</taxon>
        <taxon>Euteleostomi</taxon>
        <taxon>Mammalia</taxon>
        <taxon>Eutheria</taxon>
        <taxon>Laurasiatheria</taxon>
        <taxon>Artiodactyla</taxon>
        <taxon>Ruminantia</taxon>
        <taxon>Pecora</taxon>
        <taxon>Bovidae</taxon>
        <taxon>Bovinae</taxon>
        <taxon>Bos</taxon>
    </lineage>
</organism>
<dbReference type="GO" id="GO:0000175">
    <property type="term" value="F:3'-5'-RNA exonuclease activity"/>
    <property type="evidence" value="ECO:0007669"/>
    <property type="project" value="TreeGrafter"/>
</dbReference>
<dbReference type="Ensembl" id="ENSBGRT00000049072.1">
    <property type="protein sequence ID" value="ENSBGRP00000042317.1"/>
    <property type="gene ID" value="ENSBGRG00000026494.1"/>
</dbReference>
<dbReference type="GO" id="GO:1990431">
    <property type="term" value="P:priRNA 3'-end processing"/>
    <property type="evidence" value="ECO:0007669"/>
    <property type="project" value="TreeGrafter"/>
</dbReference>
<reference evidence="2" key="1">
    <citation type="submission" date="2019-05" db="EMBL/GenBank/DDBJ databases">
        <authorList>
            <person name="Zhang S."/>
            <person name="Liu J."/>
        </authorList>
    </citation>
    <scope>NUCLEOTIDE SEQUENCE [LARGE SCALE GENOMIC DNA]</scope>
</reference>
<dbReference type="PANTHER" id="PTHR15092:SF22">
    <property type="entry name" value="POLY(A)-SPECIFIC RIBONUCLEASE PNLDC1"/>
    <property type="match status" value="1"/>
</dbReference>
<dbReference type="GO" id="GO:0005634">
    <property type="term" value="C:nucleus"/>
    <property type="evidence" value="ECO:0007669"/>
    <property type="project" value="TreeGrafter"/>
</dbReference>
<dbReference type="InterPro" id="IPR006941">
    <property type="entry name" value="RNase_CAF1"/>
</dbReference>
<protein>
    <submittedName>
        <fullName evidence="2">PARN like ribonuclease domain containing exonuclease 1</fullName>
    </submittedName>
</protein>
<dbReference type="Proteomes" id="UP000694520">
    <property type="component" value="Chromosome 10"/>
</dbReference>
<dbReference type="FunFam" id="3.30.420.10:FF:000058">
    <property type="entry name" value="PARN like, ribonuclease domain containing 1"/>
    <property type="match status" value="1"/>
</dbReference>
<dbReference type="InterPro" id="IPR036397">
    <property type="entry name" value="RNaseH_sf"/>
</dbReference>